<dbReference type="EMBL" id="JACSQN010000004">
    <property type="protein sequence ID" value="MBD7983951.1"/>
    <property type="molecule type" value="Genomic_DNA"/>
</dbReference>
<sequence length="147" mass="16003">MKMMMQPGQWGGNQMMPGNQMQHKNPMMQGNQMQQNHQMMQNNQMRPIVCPTQCRYNDTFYPVEQPYVHPIVNVNRQHPVITPRHYYTETTQNMAGAPIYPGMGPGMGMGPAGMGPGMGPGMGMGPAGMGPGMGLGMGGGGCCGRRR</sequence>
<keyword evidence="2" id="KW-1185">Reference proteome</keyword>
<evidence type="ECO:0008006" key="3">
    <source>
        <dbReference type="Google" id="ProtNLM"/>
    </source>
</evidence>
<gene>
    <name evidence="1" type="ORF">H9649_05125</name>
</gene>
<accession>A0ABR8U7D8</accession>
<dbReference type="RefSeq" id="WP_191693656.1">
    <property type="nucleotide sequence ID" value="NZ_JACSQN010000004.1"/>
</dbReference>
<evidence type="ECO:0000313" key="2">
    <source>
        <dbReference type="Proteomes" id="UP000626786"/>
    </source>
</evidence>
<reference evidence="1 2" key="1">
    <citation type="submission" date="2020-08" db="EMBL/GenBank/DDBJ databases">
        <title>A Genomic Blueprint of the Chicken Gut Microbiome.</title>
        <authorList>
            <person name="Gilroy R."/>
            <person name="Ravi A."/>
            <person name="Getino M."/>
            <person name="Pursley I."/>
            <person name="Horton D.L."/>
            <person name="Alikhan N.-F."/>
            <person name="Baker D."/>
            <person name="Gharbi K."/>
            <person name="Hall N."/>
            <person name="Watson M."/>
            <person name="Adriaenssens E.M."/>
            <person name="Foster-Nyarko E."/>
            <person name="Jarju S."/>
            <person name="Secka A."/>
            <person name="Antonio M."/>
            <person name="Oren A."/>
            <person name="Chaudhuri R."/>
            <person name="La Ragione R.M."/>
            <person name="Hildebrand F."/>
            <person name="Pallen M.J."/>
        </authorList>
    </citation>
    <scope>NUCLEOTIDE SEQUENCE [LARGE SCALE GENOMIC DNA]</scope>
    <source>
        <strain evidence="1 2">Sa2YVA2</strain>
    </source>
</reference>
<dbReference type="Proteomes" id="UP000626786">
    <property type="component" value="Unassembled WGS sequence"/>
</dbReference>
<protein>
    <recommendedName>
        <fullName evidence="3">Spore coat protein</fullName>
    </recommendedName>
</protein>
<name>A0ABR8U7D8_9BACL</name>
<comment type="caution">
    <text evidence="1">The sequence shown here is derived from an EMBL/GenBank/DDBJ whole genome shotgun (WGS) entry which is preliminary data.</text>
</comment>
<proteinExistence type="predicted"/>
<organism evidence="1 2">
    <name type="scientific">Sporosarcina quadrami</name>
    <dbReference type="NCBI Taxonomy" id="2762234"/>
    <lineage>
        <taxon>Bacteria</taxon>
        <taxon>Bacillati</taxon>
        <taxon>Bacillota</taxon>
        <taxon>Bacilli</taxon>
        <taxon>Bacillales</taxon>
        <taxon>Caryophanaceae</taxon>
        <taxon>Sporosarcina</taxon>
    </lineage>
</organism>
<evidence type="ECO:0000313" key="1">
    <source>
        <dbReference type="EMBL" id="MBD7983951.1"/>
    </source>
</evidence>